<dbReference type="EMBL" id="JBBPBN010000035">
    <property type="protein sequence ID" value="KAK9001972.1"/>
    <property type="molecule type" value="Genomic_DNA"/>
</dbReference>
<evidence type="ECO:0000313" key="3">
    <source>
        <dbReference type="Proteomes" id="UP001396334"/>
    </source>
</evidence>
<accession>A0ABR2QN87</accession>
<organism evidence="2 3">
    <name type="scientific">Hibiscus sabdariffa</name>
    <name type="common">roselle</name>
    <dbReference type="NCBI Taxonomy" id="183260"/>
    <lineage>
        <taxon>Eukaryota</taxon>
        <taxon>Viridiplantae</taxon>
        <taxon>Streptophyta</taxon>
        <taxon>Embryophyta</taxon>
        <taxon>Tracheophyta</taxon>
        <taxon>Spermatophyta</taxon>
        <taxon>Magnoliopsida</taxon>
        <taxon>eudicotyledons</taxon>
        <taxon>Gunneridae</taxon>
        <taxon>Pentapetalae</taxon>
        <taxon>rosids</taxon>
        <taxon>malvids</taxon>
        <taxon>Malvales</taxon>
        <taxon>Malvaceae</taxon>
        <taxon>Malvoideae</taxon>
        <taxon>Hibiscus</taxon>
    </lineage>
</organism>
<dbReference type="Pfam" id="PF13456">
    <property type="entry name" value="RVT_3"/>
    <property type="match status" value="1"/>
</dbReference>
<gene>
    <name evidence="2" type="ORF">V6N11_024665</name>
</gene>
<evidence type="ECO:0000313" key="2">
    <source>
        <dbReference type="EMBL" id="KAK9001972.1"/>
    </source>
</evidence>
<protein>
    <recommendedName>
        <fullName evidence="1">RNase H type-1 domain-containing protein</fullName>
    </recommendedName>
</protein>
<feature type="domain" description="RNase H type-1" evidence="1">
    <location>
        <begin position="65"/>
        <end position="135"/>
    </location>
</feature>
<evidence type="ECO:0000259" key="1">
    <source>
        <dbReference type="Pfam" id="PF13456"/>
    </source>
</evidence>
<proteinExistence type="predicted"/>
<keyword evidence="3" id="KW-1185">Reference proteome</keyword>
<dbReference type="Gene3D" id="3.30.420.10">
    <property type="entry name" value="Ribonuclease H-like superfamily/Ribonuclease H"/>
    <property type="match status" value="1"/>
</dbReference>
<dbReference type="Proteomes" id="UP001396334">
    <property type="component" value="Unassembled WGS sequence"/>
</dbReference>
<dbReference type="InterPro" id="IPR036397">
    <property type="entry name" value="RNaseH_sf"/>
</dbReference>
<reference evidence="2 3" key="1">
    <citation type="journal article" date="2024" name="G3 (Bethesda)">
        <title>Genome assembly of Hibiscus sabdariffa L. provides insights into metabolisms of medicinal natural products.</title>
        <authorList>
            <person name="Kim T."/>
        </authorList>
    </citation>
    <scope>NUCLEOTIDE SEQUENCE [LARGE SCALE GENOMIC DNA]</scope>
    <source>
        <strain evidence="2">TK-2024</strain>
        <tissue evidence="2">Old leaves</tissue>
    </source>
</reference>
<comment type="caution">
    <text evidence="2">The sequence shown here is derived from an EMBL/GenBank/DDBJ whole genome shotgun (WGS) entry which is preliminary data.</text>
</comment>
<name>A0ABR2QN87_9ROSI</name>
<dbReference type="InterPro" id="IPR002156">
    <property type="entry name" value="RNaseH_domain"/>
</dbReference>
<sequence>MTSWNVNLIQDVFAPNEAAEILCIPLSSIRLLASIPHVPVRWTALVDPYVKVNYDASFKSNASSYHVASSTAAEAQAAIYGLNFASDLGFQWVEMEGDSRAIVTKLLSASSDTSEMSALIGEAKGLARNFRDCKFFSMAD</sequence>